<dbReference type="EMBL" id="CP000386">
    <property type="protein sequence ID" value="ABG04980.1"/>
    <property type="molecule type" value="Genomic_DNA"/>
</dbReference>
<evidence type="ECO:0000313" key="3">
    <source>
        <dbReference type="Proteomes" id="UP000006637"/>
    </source>
</evidence>
<dbReference type="Proteomes" id="UP000006637">
    <property type="component" value="Chromosome"/>
</dbReference>
<evidence type="ECO:0000313" key="2">
    <source>
        <dbReference type="EMBL" id="ABG04980.1"/>
    </source>
</evidence>
<keyword evidence="3" id="KW-1185">Reference proteome</keyword>
<feature type="region of interest" description="Disordered" evidence="1">
    <location>
        <begin position="1"/>
        <end position="62"/>
    </location>
</feature>
<dbReference type="KEGG" id="rxy:Rxyl_2033"/>
<organism evidence="2 3">
    <name type="scientific">Rubrobacter xylanophilus (strain DSM 9941 / JCM 11954 / NBRC 16129 / PRD-1)</name>
    <dbReference type="NCBI Taxonomy" id="266117"/>
    <lineage>
        <taxon>Bacteria</taxon>
        <taxon>Bacillati</taxon>
        <taxon>Actinomycetota</taxon>
        <taxon>Rubrobacteria</taxon>
        <taxon>Rubrobacterales</taxon>
        <taxon>Rubrobacteraceae</taxon>
        <taxon>Rubrobacter</taxon>
    </lineage>
</organism>
<dbReference type="AlphaFoldDB" id="Q1AUE8"/>
<reference evidence="2 3" key="1">
    <citation type="submission" date="2006-06" db="EMBL/GenBank/DDBJ databases">
        <title>Complete sequence of Rubrobacter xylanophilus DSM 9941.</title>
        <authorList>
            <consortium name="US DOE Joint Genome Institute"/>
            <person name="Copeland A."/>
            <person name="Lucas S."/>
            <person name="Lapidus A."/>
            <person name="Barry K."/>
            <person name="Detter J.C."/>
            <person name="Glavina del Rio T."/>
            <person name="Hammon N."/>
            <person name="Israni S."/>
            <person name="Dalin E."/>
            <person name="Tice H."/>
            <person name="Pitluck S."/>
            <person name="Munk A.C."/>
            <person name="Brettin T."/>
            <person name="Bruce D."/>
            <person name="Han C."/>
            <person name="Tapia R."/>
            <person name="Gilna P."/>
            <person name="Schmutz J."/>
            <person name="Larimer F."/>
            <person name="Land M."/>
            <person name="Hauser L."/>
            <person name="Kyrpides N."/>
            <person name="Lykidis A."/>
            <person name="da Costa M.S."/>
            <person name="Rainey F.A."/>
            <person name="Empadinhas N."/>
            <person name="Jolivet E."/>
            <person name="Battista J.R."/>
            <person name="Richardson P."/>
        </authorList>
    </citation>
    <scope>NUCLEOTIDE SEQUENCE [LARGE SCALE GENOMIC DNA]</scope>
    <source>
        <strain evidence="3">DSM 9941 / NBRC 16129 / PRD-1</strain>
    </source>
</reference>
<name>Q1AUE8_RUBXD</name>
<protein>
    <submittedName>
        <fullName evidence="2">Uncharacterized protein</fullName>
    </submittedName>
</protein>
<proteinExistence type="predicted"/>
<gene>
    <name evidence="2" type="ordered locus">Rxyl_2033</name>
</gene>
<dbReference type="HOGENOM" id="CLU_2357985_0_0_11"/>
<evidence type="ECO:0000256" key="1">
    <source>
        <dbReference type="SAM" id="MobiDB-lite"/>
    </source>
</evidence>
<feature type="compositionally biased region" description="Basic residues" evidence="1">
    <location>
        <begin position="22"/>
        <end position="34"/>
    </location>
</feature>
<accession>Q1AUE8</accession>
<sequence length="96" mass="10621">MGEVIKPLLSEEPPKSPTAAGPHRRLNSPHRHPVRSKERHPSGDAAQKEMGSEMGSADRGCDLLATPQRMARGRGVCEEELHRRLLDRLGEADHID</sequence>
<feature type="compositionally biased region" description="Basic and acidic residues" evidence="1">
    <location>
        <begin position="35"/>
        <end position="51"/>
    </location>
</feature>